<keyword evidence="1" id="KW-0472">Membrane</keyword>
<reference evidence="2" key="1">
    <citation type="submission" date="2021-06" db="EMBL/GenBank/DDBJ databases">
        <authorList>
            <person name="Hodson N. C."/>
            <person name="Mongue J. A."/>
            <person name="Jaron S. K."/>
        </authorList>
    </citation>
    <scope>NUCLEOTIDE SEQUENCE</scope>
</reference>
<proteinExistence type="predicted"/>
<feature type="transmembrane region" description="Helical" evidence="1">
    <location>
        <begin position="82"/>
        <end position="105"/>
    </location>
</feature>
<dbReference type="Proteomes" id="UP000708208">
    <property type="component" value="Unassembled WGS sequence"/>
</dbReference>
<feature type="transmembrane region" description="Helical" evidence="1">
    <location>
        <begin position="236"/>
        <end position="256"/>
    </location>
</feature>
<evidence type="ECO:0000313" key="2">
    <source>
        <dbReference type="EMBL" id="CAG7823363.1"/>
    </source>
</evidence>
<feature type="transmembrane region" description="Helical" evidence="1">
    <location>
        <begin position="321"/>
        <end position="342"/>
    </location>
</feature>
<evidence type="ECO:0000256" key="1">
    <source>
        <dbReference type="SAM" id="Phobius"/>
    </source>
</evidence>
<keyword evidence="1" id="KW-0812">Transmembrane</keyword>
<name>A0A8J2PHH6_9HEXA</name>
<dbReference type="EMBL" id="CAJVCH010529224">
    <property type="protein sequence ID" value="CAG7823363.1"/>
    <property type="molecule type" value="Genomic_DNA"/>
</dbReference>
<feature type="non-terminal residue" evidence="2">
    <location>
        <position position="1"/>
    </location>
</feature>
<accession>A0A8J2PHH6</accession>
<keyword evidence="1" id="KW-1133">Transmembrane helix</keyword>
<organism evidence="2 3">
    <name type="scientific">Allacma fusca</name>
    <dbReference type="NCBI Taxonomy" id="39272"/>
    <lineage>
        <taxon>Eukaryota</taxon>
        <taxon>Metazoa</taxon>
        <taxon>Ecdysozoa</taxon>
        <taxon>Arthropoda</taxon>
        <taxon>Hexapoda</taxon>
        <taxon>Collembola</taxon>
        <taxon>Symphypleona</taxon>
        <taxon>Sminthuridae</taxon>
        <taxon>Allacma</taxon>
    </lineage>
</organism>
<sequence>LTEELSDGDGSIVCIYYEIFKSEEKYLHVNGWQQEQEGDFEKRCRRTKRKYLIGRQQEKSGNGNSIMSEPIQANEKIHPKHILLSIVAFLCLVALYVATVCFMWSRYHDFKWQTTLESNSYFSDVDTLFRSGEFDEYSRWMRILTQMQATWDIKSPGTMSPPPKKNGREITKVILGEDYQEELKNDRRYYRKGSMERSKTQEMVFQFGSITLLVLAHAVFILPFFYKLQIGFRIRLFMLSMIYGGLGLICFLLGVMETQSVFQTNSYYRDYEDLALNGSKAAILLSSCGLQESEFTRLVEHTELKNMRTSFHVCQDVELKLIASFIFVGVGMVYIVFFVVFLRDYCYAMKNKIIPAREILHTELAMRNARMIESHDIAAAEIEQERLNLKRETEAAAGALANYLIIDTI</sequence>
<keyword evidence="3" id="KW-1185">Reference proteome</keyword>
<dbReference type="AlphaFoldDB" id="A0A8J2PHH6"/>
<evidence type="ECO:0000313" key="3">
    <source>
        <dbReference type="Proteomes" id="UP000708208"/>
    </source>
</evidence>
<gene>
    <name evidence="2" type="ORF">AFUS01_LOCUS33584</name>
</gene>
<comment type="caution">
    <text evidence="2">The sequence shown here is derived from an EMBL/GenBank/DDBJ whole genome shotgun (WGS) entry which is preliminary data.</text>
</comment>
<protein>
    <submittedName>
        <fullName evidence="2">Uncharacterized protein</fullName>
    </submittedName>
</protein>
<feature type="transmembrane region" description="Helical" evidence="1">
    <location>
        <begin position="203"/>
        <end position="224"/>
    </location>
</feature>